<keyword evidence="8" id="KW-0547">Nucleotide-binding</keyword>
<evidence type="ECO:0000256" key="4">
    <source>
        <dbReference type="ARBA" id="ARBA00012142"/>
    </source>
</evidence>
<dbReference type="SUPFAM" id="SSF50800">
    <property type="entry name" value="PK beta-barrel domain-like"/>
    <property type="match status" value="1"/>
</dbReference>
<dbReference type="InterPro" id="IPR040442">
    <property type="entry name" value="Pyrv_kinase-like_dom_sf"/>
</dbReference>
<keyword evidence="6" id="KW-0808">Transferase</keyword>
<evidence type="ECO:0000256" key="10">
    <source>
        <dbReference type="ARBA" id="ARBA00022840"/>
    </source>
</evidence>
<evidence type="ECO:0000256" key="1">
    <source>
        <dbReference type="ARBA" id="ARBA00001958"/>
    </source>
</evidence>
<organism evidence="15 16">
    <name type="scientific">Paenibacillus mangrovi</name>
    <dbReference type="NCBI Taxonomy" id="2931978"/>
    <lineage>
        <taxon>Bacteria</taxon>
        <taxon>Bacillati</taxon>
        <taxon>Bacillota</taxon>
        <taxon>Bacilli</taxon>
        <taxon>Bacillales</taxon>
        <taxon>Paenibacillaceae</taxon>
        <taxon>Paenibacillus</taxon>
    </lineage>
</organism>
<evidence type="ECO:0000256" key="7">
    <source>
        <dbReference type="ARBA" id="ARBA00022723"/>
    </source>
</evidence>
<keyword evidence="16" id="KW-1185">Reference proteome</keyword>
<dbReference type="InterPro" id="IPR015806">
    <property type="entry name" value="Pyrv_Knase_insert_dom_sf"/>
</dbReference>
<evidence type="ECO:0000313" key="15">
    <source>
        <dbReference type="EMBL" id="MCJ8010877.1"/>
    </source>
</evidence>
<dbReference type="GO" id="GO:0004743">
    <property type="term" value="F:pyruvate kinase activity"/>
    <property type="evidence" value="ECO:0007669"/>
    <property type="project" value="UniProtKB-EC"/>
</dbReference>
<dbReference type="GO" id="GO:0016301">
    <property type="term" value="F:kinase activity"/>
    <property type="evidence" value="ECO:0007669"/>
    <property type="project" value="UniProtKB-KW"/>
</dbReference>
<dbReference type="GO" id="GO:0000287">
    <property type="term" value="F:magnesium ion binding"/>
    <property type="evidence" value="ECO:0007669"/>
    <property type="project" value="InterPro"/>
</dbReference>
<dbReference type="EMBL" id="JALIRP010000001">
    <property type="protein sequence ID" value="MCJ8010877.1"/>
    <property type="molecule type" value="Genomic_DNA"/>
</dbReference>
<keyword evidence="9 15" id="KW-0418">Kinase</keyword>
<proteinExistence type="inferred from homology"/>
<dbReference type="RefSeq" id="WP_244720302.1">
    <property type="nucleotide sequence ID" value="NZ_JALIRP010000001.1"/>
</dbReference>
<comment type="cofactor">
    <cofactor evidence="1">
        <name>K(+)</name>
        <dbReference type="ChEBI" id="CHEBI:29103"/>
    </cofactor>
</comment>
<feature type="domain" description="Pyruvate kinase barrel" evidence="14">
    <location>
        <begin position="315"/>
        <end position="564"/>
    </location>
</feature>
<dbReference type="Gene3D" id="3.20.20.60">
    <property type="entry name" value="Phosphoenolpyruvate-binding domains"/>
    <property type="match status" value="1"/>
</dbReference>
<dbReference type="Pfam" id="PF00224">
    <property type="entry name" value="PK"/>
    <property type="match status" value="1"/>
</dbReference>
<evidence type="ECO:0000256" key="5">
    <source>
        <dbReference type="ARBA" id="ARBA00018587"/>
    </source>
</evidence>
<dbReference type="AlphaFoldDB" id="A0A9X2B3S7"/>
<dbReference type="Proteomes" id="UP001139347">
    <property type="component" value="Unassembled WGS sequence"/>
</dbReference>
<comment type="caution">
    <text evidence="15">The sequence shown here is derived from an EMBL/GenBank/DDBJ whole genome shotgun (WGS) entry which is preliminary data.</text>
</comment>
<keyword evidence="10" id="KW-0067">ATP-binding</keyword>
<comment type="similarity">
    <text evidence="3">Belongs to the pyruvate kinase family.</text>
</comment>
<dbReference type="SUPFAM" id="SSF51621">
    <property type="entry name" value="Phosphoenolpyruvate/pyruvate domain"/>
    <property type="match status" value="1"/>
</dbReference>
<accession>A0A9X2B3S7</accession>
<evidence type="ECO:0000256" key="12">
    <source>
        <dbReference type="ARBA" id="ARBA00023152"/>
    </source>
</evidence>
<dbReference type="PANTHER" id="PTHR11817">
    <property type="entry name" value="PYRUVATE KINASE"/>
    <property type="match status" value="1"/>
</dbReference>
<keyword evidence="7" id="KW-0479">Metal-binding</keyword>
<evidence type="ECO:0000313" key="16">
    <source>
        <dbReference type="Proteomes" id="UP001139347"/>
    </source>
</evidence>
<evidence type="ECO:0000256" key="3">
    <source>
        <dbReference type="ARBA" id="ARBA00008663"/>
    </source>
</evidence>
<evidence type="ECO:0000256" key="13">
    <source>
        <dbReference type="ARBA" id="ARBA00023317"/>
    </source>
</evidence>
<keyword evidence="12" id="KW-0324">Glycolysis</keyword>
<dbReference type="InterPro" id="IPR011037">
    <property type="entry name" value="Pyrv_Knase-like_insert_dom_sf"/>
</dbReference>
<evidence type="ECO:0000256" key="8">
    <source>
        <dbReference type="ARBA" id="ARBA00022741"/>
    </source>
</evidence>
<evidence type="ECO:0000256" key="11">
    <source>
        <dbReference type="ARBA" id="ARBA00022842"/>
    </source>
</evidence>
<evidence type="ECO:0000259" key="14">
    <source>
        <dbReference type="Pfam" id="PF00224"/>
    </source>
</evidence>
<keyword evidence="13 15" id="KW-0670">Pyruvate</keyword>
<evidence type="ECO:0000256" key="9">
    <source>
        <dbReference type="ARBA" id="ARBA00022777"/>
    </source>
</evidence>
<keyword evidence="11" id="KW-0460">Magnesium</keyword>
<dbReference type="GO" id="GO:0005524">
    <property type="term" value="F:ATP binding"/>
    <property type="evidence" value="ECO:0007669"/>
    <property type="project" value="UniProtKB-KW"/>
</dbReference>
<dbReference type="InterPro" id="IPR015813">
    <property type="entry name" value="Pyrv/PenolPyrv_kinase-like_dom"/>
</dbReference>
<dbReference type="InterPro" id="IPR015793">
    <property type="entry name" value="Pyrv_Knase_brl"/>
</dbReference>
<gene>
    <name evidence="15" type="ORF">MUG84_03845</name>
</gene>
<protein>
    <recommendedName>
        <fullName evidence="5">Pyruvate kinase</fullName>
        <ecNumber evidence="4">2.7.1.40</ecNumber>
    </recommendedName>
</protein>
<comment type="pathway">
    <text evidence="2">Carbohydrate degradation; glycolysis; pyruvate from D-glyceraldehyde 3-phosphate: step 5/5.</text>
</comment>
<sequence>MQPSSDTHIAQEVWTLYQQVLKEASALVLNKDYPSPYHRFSAYNLAAYLAYKKNTSREFLQALRSQGLCLSSREHVIQSLQIICSNMGLISAVNRIENPHALTQKRKEDVFGTRTHPETPHIMLTLDAKMISSTIIEQLLLNGMTIARINCAYDDPSTWDKMIESIRHAEARLQAQGLYESQHCRIYMDLAGPKIRINILNQVAQPLVIQIPQKGIDPSTQAKKGLIRTNAQASQLLQNNSYDFVIDVQSHERMHLLTAGDKLICLDSRHVKREFLITKVIHSGFEVILEKTAYIDDSTILQSIKHKVWLQVTNMETIAAPLQVRKSDRIKLLLKENSEGGFSIDHKIPCITVNLPEAFANVKKGHTVFIDDGKIQGVVTACHDDEVEIEITSPETEIIIRDSKGINLPDTPVGLTVPSLTAKDEKDLEFIAQRADMVGISFVHSPNDLQRLKRLLHIYHRENFPVIAKIETKEAVSHFSSILQEGLTFPYFGVMVARGDLAINAGFSQMPIIQEEILSLCRAAHTPVILATQVLDTLAKKGVPSRSELADLSLGSEFDCVMLNKGPFITEAVKFLQDTLLLISEVKAYNASITRVMRT</sequence>
<dbReference type="Gene3D" id="2.40.33.10">
    <property type="entry name" value="PK beta-barrel domain-like"/>
    <property type="match status" value="1"/>
</dbReference>
<evidence type="ECO:0000256" key="2">
    <source>
        <dbReference type="ARBA" id="ARBA00004997"/>
    </source>
</evidence>
<reference evidence="15" key="1">
    <citation type="submission" date="2022-04" db="EMBL/GenBank/DDBJ databases">
        <title>Paenibacillus mangrovi sp. nov., a novel endophytic bacterium isolated from bark of Kandelia candel.</title>
        <authorList>
            <person name="Tuo L."/>
        </authorList>
    </citation>
    <scope>NUCLEOTIDE SEQUENCE</scope>
    <source>
        <strain evidence="15">KQZ6P-2</strain>
    </source>
</reference>
<evidence type="ECO:0000256" key="6">
    <source>
        <dbReference type="ARBA" id="ARBA00022679"/>
    </source>
</evidence>
<dbReference type="GO" id="GO:0030955">
    <property type="term" value="F:potassium ion binding"/>
    <property type="evidence" value="ECO:0007669"/>
    <property type="project" value="InterPro"/>
</dbReference>
<name>A0A9X2B3S7_9BACL</name>
<dbReference type="InterPro" id="IPR001697">
    <property type="entry name" value="Pyr_Knase"/>
</dbReference>
<dbReference type="EC" id="2.7.1.40" evidence="4"/>